<dbReference type="EMBL" id="CM001224">
    <property type="protein sequence ID" value="AET01737.2"/>
    <property type="molecule type" value="Genomic_DNA"/>
</dbReference>
<evidence type="ECO:0000313" key="7">
    <source>
        <dbReference type="Proteomes" id="UP000002051"/>
    </source>
</evidence>
<dbReference type="Gene3D" id="3.80.10.10">
    <property type="entry name" value="Ribonuclease Inhibitor"/>
    <property type="match status" value="1"/>
</dbReference>
<dbReference type="PaxDb" id="3880-AET01737"/>
<accession>G7L6T3</accession>
<protein>
    <submittedName>
        <fullName evidence="5">Disease resistance protein (TIR-NBS-LRR class)</fullName>
    </submittedName>
</protein>
<dbReference type="HOGENOM" id="CLU_001561_1_1_1"/>
<dbReference type="PANTHER" id="PTHR11017:SF560">
    <property type="entry name" value="RESISTANCE PROTEIN (TIR-NBS-LRR CLASS), PUTATIVE-RELATED"/>
    <property type="match status" value="1"/>
</dbReference>
<dbReference type="Proteomes" id="UP000002051">
    <property type="component" value="Chromosome 8"/>
</dbReference>
<evidence type="ECO:0000313" key="5">
    <source>
        <dbReference type="EMBL" id="AET01737.2"/>
    </source>
</evidence>
<reference evidence="6" key="3">
    <citation type="submission" date="2015-04" db="UniProtKB">
        <authorList>
            <consortium name="EnsemblPlants"/>
        </authorList>
    </citation>
    <scope>IDENTIFICATION</scope>
    <source>
        <strain evidence="6">cv. Jemalong A17</strain>
    </source>
</reference>
<dbReference type="EnsemblPlants" id="AET01737">
    <property type="protein sequence ID" value="AET01737"/>
    <property type="gene ID" value="MTR_8g020430"/>
</dbReference>
<dbReference type="InterPro" id="IPR058192">
    <property type="entry name" value="WHD_ROQ1-like"/>
</dbReference>
<dbReference type="InterPro" id="IPR032675">
    <property type="entry name" value="LRR_dom_sf"/>
</dbReference>
<keyword evidence="1" id="KW-0433">Leucine-rich repeat</keyword>
<keyword evidence="2" id="KW-0677">Repeat</keyword>
<evidence type="ECO:0000256" key="3">
    <source>
        <dbReference type="ARBA" id="ARBA00023027"/>
    </source>
</evidence>
<dbReference type="InterPro" id="IPR035897">
    <property type="entry name" value="Toll_tir_struct_dom_sf"/>
</dbReference>
<dbReference type="PROSITE" id="PS50104">
    <property type="entry name" value="TIR"/>
    <property type="match status" value="1"/>
</dbReference>
<evidence type="ECO:0000256" key="2">
    <source>
        <dbReference type="ARBA" id="ARBA00022737"/>
    </source>
</evidence>
<feature type="domain" description="TIR" evidence="4">
    <location>
        <begin position="11"/>
        <end position="167"/>
    </location>
</feature>
<dbReference type="Pfam" id="PF23282">
    <property type="entry name" value="WHD_ROQ1"/>
    <property type="match status" value="1"/>
</dbReference>
<sequence length="976" mass="110331">MSSSSSSNPQWIHDVFLNFRGEDTRTSLVSHMDAALTNAGINTYIDQQLHKGTELGPELLRAIEGSHISILVFSKRYTESSWCLNELKKVMECHRTHGQVVVPIFYDVDPSVVRQQKGAFGEILKYMLSRWTSALTQAANLSGWDVTNCRSEAELVQQIVEDLLAKLDNASLSIIEFPVGLESRMHKVIEFIATQPSKVCMIGIWGMGRSGKTTTAKAIYNQIHRKFLNRSFIENVREVCEKENRGTIHLQQQLLSDILNTKNKIHSPALGTTKIEKRFQGKKLLVVLDDVTTVEQLKALCGNPRLFGPGSVFIVTTRDARLLNLVKVDYVCTMKEMEEKDPLELFSWHAFRQPSPIKNFSELSRTVVAYCGGLPLALEVIGSYLYGRTKQEWESVLLKLERIPNDQVQEKLRISYDGLKDDMAKDIFLDICCFFIGKDRAYVTEILNGCGLYADIGITVLVERSLVKIEKNNKLGMHDLLRDMGREIVRQSSAKNPGKRSRLWFHEDVHDVLTKNTVRLPLGCFLSLPRTGRVRFCTDSFMEMKQLKQLKLLQLDCVDLAGDYGCISKQLRWVSVQGFTLNCIPDDFYQENLVALDLKHSKIKQVWNETMFLEKLKILNLSHSRYLKHTPDFSKLPNLEKLIMKDCPSLSEVHQSIGDLKNVLLINLKDCTSLSNLPRNIYQLEEDIMQMKSLTTLIANDTAVKEVPCLLVRSKSIGYLSLCRYEGLSCDVFPSLIWSWMSPTLNSLPRTSPFGNISLSLSSTDIHNNNLGFLSPMIRSLSKLRTVWVQCRSKVQLTQELLRILNQCDVNFDESETSHSSEISNLSLRSLLIGMGSCHIIIDTRGKSISQGLTTNGSSDFFIPGGNYPSWLAYTGEGPSALFQVPRDIDRHMKGIILCVVYSSTSENMGPECLTGVLIINYTKCTIQIYKRDAVMSFNDEDWKNVTSNLGPGDDVEIFVSFGNRLIVKKTLVLCT</sequence>
<dbReference type="FunFam" id="3.40.50.10140:FF:000007">
    <property type="entry name" value="Disease resistance protein (TIR-NBS-LRR class)"/>
    <property type="match status" value="1"/>
</dbReference>
<keyword evidence="3" id="KW-0520">NAD</keyword>
<dbReference type="Pfam" id="PF01582">
    <property type="entry name" value="TIR"/>
    <property type="match status" value="1"/>
</dbReference>
<dbReference type="eggNOG" id="ENOG502QQJE">
    <property type="taxonomic scope" value="Eukaryota"/>
</dbReference>
<reference evidence="5 7" key="2">
    <citation type="journal article" date="2014" name="BMC Genomics">
        <title>An improved genome release (version Mt4.0) for the model legume Medicago truncatula.</title>
        <authorList>
            <person name="Tang H."/>
            <person name="Krishnakumar V."/>
            <person name="Bidwell S."/>
            <person name="Rosen B."/>
            <person name="Chan A."/>
            <person name="Zhou S."/>
            <person name="Gentzbittel L."/>
            <person name="Childs K.L."/>
            <person name="Yandell M."/>
            <person name="Gundlach H."/>
            <person name="Mayer K.F."/>
            <person name="Schwartz D.C."/>
            <person name="Town C.D."/>
        </authorList>
    </citation>
    <scope>GENOME REANNOTATION</scope>
    <source>
        <strain evidence="6 7">cv. Jemalong A17</strain>
    </source>
</reference>
<evidence type="ECO:0000256" key="1">
    <source>
        <dbReference type="ARBA" id="ARBA00022614"/>
    </source>
</evidence>
<dbReference type="GO" id="GO:0043531">
    <property type="term" value="F:ADP binding"/>
    <property type="evidence" value="ECO:0007669"/>
    <property type="project" value="InterPro"/>
</dbReference>
<dbReference type="PRINTS" id="PR00364">
    <property type="entry name" value="DISEASERSIST"/>
</dbReference>
<organism evidence="5 7">
    <name type="scientific">Medicago truncatula</name>
    <name type="common">Barrel medic</name>
    <name type="synonym">Medicago tribuloides</name>
    <dbReference type="NCBI Taxonomy" id="3880"/>
    <lineage>
        <taxon>Eukaryota</taxon>
        <taxon>Viridiplantae</taxon>
        <taxon>Streptophyta</taxon>
        <taxon>Embryophyta</taxon>
        <taxon>Tracheophyta</taxon>
        <taxon>Spermatophyta</taxon>
        <taxon>Magnoliopsida</taxon>
        <taxon>eudicotyledons</taxon>
        <taxon>Gunneridae</taxon>
        <taxon>Pentapetalae</taxon>
        <taxon>rosids</taxon>
        <taxon>fabids</taxon>
        <taxon>Fabales</taxon>
        <taxon>Fabaceae</taxon>
        <taxon>Papilionoideae</taxon>
        <taxon>50 kb inversion clade</taxon>
        <taxon>NPAAA clade</taxon>
        <taxon>Hologalegina</taxon>
        <taxon>IRL clade</taxon>
        <taxon>Trifolieae</taxon>
        <taxon>Medicago</taxon>
    </lineage>
</organism>
<reference evidence="5 7" key="1">
    <citation type="journal article" date="2011" name="Nature">
        <title>The Medicago genome provides insight into the evolution of rhizobial symbioses.</title>
        <authorList>
            <person name="Young N.D."/>
            <person name="Debelle F."/>
            <person name="Oldroyd G.E."/>
            <person name="Geurts R."/>
            <person name="Cannon S.B."/>
            <person name="Udvardi M.K."/>
            <person name="Benedito V.A."/>
            <person name="Mayer K.F."/>
            <person name="Gouzy J."/>
            <person name="Schoof H."/>
            <person name="Van de Peer Y."/>
            <person name="Proost S."/>
            <person name="Cook D.R."/>
            <person name="Meyers B.C."/>
            <person name="Spannagl M."/>
            <person name="Cheung F."/>
            <person name="De Mita S."/>
            <person name="Krishnakumar V."/>
            <person name="Gundlach H."/>
            <person name="Zhou S."/>
            <person name="Mudge J."/>
            <person name="Bharti A.K."/>
            <person name="Murray J.D."/>
            <person name="Naoumkina M.A."/>
            <person name="Rosen B."/>
            <person name="Silverstein K.A."/>
            <person name="Tang H."/>
            <person name="Rombauts S."/>
            <person name="Zhao P.X."/>
            <person name="Zhou P."/>
            <person name="Barbe V."/>
            <person name="Bardou P."/>
            <person name="Bechner M."/>
            <person name="Bellec A."/>
            <person name="Berger A."/>
            <person name="Berges H."/>
            <person name="Bidwell S."/>
            <person name="Bisseling T."/>
            <person name="Choisne N."/>
            <person name="Couloux A."/>
            <person name="Denny R."/>
            <person name="Deshpande S."/>
            <person name="Dai X."/>
            <person name="Doyle J.J."/>
            <person name="Dudez A.M."/>
            <person name="Farmer A.D."/>
            <person name="Fouteau S."/>
            <person name="Franken C."/>
            <person name="Gibelin C."/>
            <person name="Gish J."/>
            <person name="Goldstein S."/>
            <person name="Gonzalez A.J."/>
            <person name="Green P.J."/>
            <person name="Hallab A."/>
            <person name="Hartog M."/>
            <person name="Hua A."/>
            <person name="Humphray S.J."/>
            <person name="Jeong D.H."/>
            <person name="Jing Y."/>
            <person name="Jocker A."/>
            <person name="Kenton S.M."/>
            <person name="Kim D.J."/>
            <person name="Klee K."/>
            <person name="Lai H."/>
            <person name="Lang C."/>
            <person name="Lin S."/>
            <person name="Macmil S.L."/>
            <person name="Magdelenat G."/>
            <person name="Matthews L."/>
            <person name="McCorrison J."/>
            <person name="Monaghan E.L."/>
            <person name="Mun J.H."/>
            <person name="Najar F.Z."/>
            <person name="Nicholson C."/>
            <person name="Noirot C."/>
            <person name="O'Bleness M."/>
            <person name="Paule C.R."/>
            <person name="Poulain J."/>
            <person name="Prion F."/>
            <person name="Qin B."/>
            <person name="Qu C."/>
            <person name="Retzel E.F."/>
            <person name="Riddle C."/>
            <person name="Sallet E."/>
            <person name="Samain S."/>
            <person name="Samson N."/>
            <person name="Sanders I."/>
            <person name="Saurat O."/>
            <person name="Scarpelli C."/>
            <person name="Schiex T."/>
            <person name="Segurens B."/>
            <person name="Severin A.J."/>
            <person name="Sherrier D.J."/>
            <person name="Shi R."/>
            <person name="Sims S."/>
            <person name="Singer S.R."/>
            <person name="Sinharoy S."/>
            <person name="Sterck L."/>
            <person name="Viollet A."/>
            <person name="Wang B.B."/>
            <person name="Wang K."/>
            <person name="Wang M."/>
            <person name="Wang X."/>
            <person name="Warfsmann J."/>
            <person name="Weissenbach J."/>
            <person name="White D.D."/>
            <person name="White J.D."/>
            <person name="Wiley G.B."/>
            <person name="Wincker P."/>
            <person name="Xing Y."/>
            <person name="Yang L."/>
            <person name="Yao Z."/>
            <person name="Ying F."/>
            <person name="Zhai J."/>
            <person name="Zhou L."/>
            <person name="Zuber A."/>
            <person name="Denarie J."/>
            <person name="Dixon R.A."/>
            <person name="May G.D."/>
            <person name="Schwartz D.C."/>
            <person name="Rogers J."/>
            <person name="Quetier F."/>
            <person name="Town C.D."/>
            <person name="Roe B.A."/>
        </authorList>
    </citation>
    <scope>NUCLEOTIDE SEQUENCE [LARGE SCALE GENOMIC DNA]</scope>
    <source>
        <strain evidence="5">A17</strain>
        <strain evidence="6 7">cv. Jemalong A17</strain>
    </source>
</reference>
<dbReference type="Gene3D" id="1.10.8.430">
    <property type="entry name" value="Helical domain of apoptotic protease-activating factors"/>
    <property type="match status" value="1"/>
</dbReference>
<dbReference type="SUPFAM" id="SSF52058">
    <property type="entry name" value="L domain-like"/>
    <property type="match status" value="1"/>
</dbReference>
<evidence type="ECO:0000313" key="6">
    <source>
        <dbReference type="EnsemblPlants" id="AET01737"/>
    </source>
</evidence>
<dbReference type="PANTHER" id="PTHR11017">
    <property type="entry name" value="LEUCINE-RICH REPEAT-CONTAINING PROTEIN"/>
    <property type="match status" value="1"/>
</dbReference>
<keyword evidence="7" id="KW-1185">Reference proteome</keyword>
<dbReference type="SMART" id="SM00255">
    <property type="entry name" value="TIR"/>
    <property type="match status" value="1"/>
</dbReference>
<dbReference type="GO" id="GO:0007165">
    <property type="term" value="P:signal transduction"/>
    <property type="evidence" value="ECO:0007669"/>
    <property type="project" value="InterPro"/>
</dbReference>
<dbReference type="InterPro" id="IPR042197">
    <property type="entry name" value="Apaf_helical"/>
</dbReference>
<dbReference type="InterPro" id="IPR044974">
    <property type="entry name" value="Disease_R_plants"/>
</dbReference>
<dbReference type="SUPFAM" id="SSF52540">
    <property type="entry name" value="P-loop containing nucleoside triphosphate hydrolases"/>
    <property type="match status" value="1"/>
</dbReference>
<dbReference type="Gene3D" id="3.40.50.300">
    <property type="entry name" value="P-loop containing nucleotide triphosphate hydrolases"/>
    <property type="match status" value="1"/>
</dbReference>
<dbReference type="InterPro" id="IPR002182">
    <property type="entry name" value="NB-ARC"/>
</dbReference>
<dbReference type="AlphaFoldDB" id="G7L6T3"/>
<gene>
    <name evidence="5" type="ordered locus">MTR_8g020430</name>
</gene>
<dbReference type="GO" id="GO:0006952">
    <property type="term" value="P:defense response"/>
    <property type="evidence" value="ECO:0007669"/>
    <property type="project" value="InterPro"/>
</dbReference>
<dbReference type="Pfam" id="PF00931">
    <property type="entry name" value="NB-ARC"/>
    <property type="match status" value="1"/>
</dbReference>
<accession>A0A0C3XXJ8</accession>
<proteinExistence type="predicted"/>
<evidence type="ECO:0000259" key="4">
    <source>
        <dbReference type="PROSITE" id="PS50104"/>
    </source>
</evidence>
<dbReference type="Gene3D" id="3.40.50.10140">
    <property type="entry name" value="Toll/interleukin-1 receptor homology (TIR) domain"/>
    <property type="match status" value="1"/>
</dbReference>
<dbReference type="SUPFAM" id="SSF52200">
    <property type="entry name" value="Toll/Interleukin receptor TIR domain"/>
    <property type="match status" value="1"/>
</dbReference>
<name>G7L6T3_MEDTR</name>
<dbReference type="InterPro" id="IPR027417">
    <property type="entry name" value="P-loop_NTPase"/>
</dbReference>
<dbReference type="InterPro" id="IPR000157">
    <property type="entry name" value="TIR_dom"/>
</dbReference>